<evidence type="ECO:0000313" key="2">
    <source>
        <dbReference type="EMBL" id="USR92263.1"/>
    </source>
</evidence>
<protein>
    <recommendedName>
        <fullName evidence="4">Glycosyltransferase RgtA/B/C/D-like domain-containing protein</fullName>
    </recommendedName>
</protein>
<feature type="transmembrane region" description="Helical" evidence="1">
    <location>
        <begin position="139"/>
        <end position="156"/>
    </location>
</feature>
<feature type="transmembrane region" description="Helical" evidence="1">
    <location>
        <begin position="452"/>
        <end position="472"/>
    </location>
</feature>
<feature type="transmembrane region" description="Helical" evidence="1">
    <location>
        <begin position="213"/>
        <end position="236"/>
    </location>
</feature>
<feature type="transmembrane region" description="Helical" evidence="1">
    <location>
        <begin position="520"/>
        <end position="536"/>
    </location>
</feature>
<dbReference type="EMBL" id="CP098611">
    <property type="protein sequence ID" value="USR92263.1"/>
    <property type="molecule type" value="Genomic_DNA"/>
</dbReference>
<gene>
    <name evidence="2" type="ORF">NEA10_05950</name>
</gene>
<dbReference type="RefSeq" id="WP_252664345.1">
    <property type="nucleotide sequence ID" value="NZ_CP098611.1"/>
</dbReference>
<reference evidence="2" key="1">
    <citation type="submission" date="2022-06" db="EMBL/GenBank/DDBJ databases">
        <title>Genome sequence of Phormidium yuhuli AB48 isolated from an industrial photobioreactor environment.</title>
        <authorList>
            <person name="Qiu Y."/>
            <person name="Noonan A.J.C."/>
            <person name="Dofher K."/>
            <person name="Koch M."/>
            <person name="Kieft B."/>
            <person name="Lin X."/>
            <person name="Ziels R.M."/>
            <person name="Hallam S.J."/>
        </authorList>
    </citation>
    <scope>NUCLEOTIDE SEQUENCE</scope>
    <source>
        <strain evidence="2">AB48</strain>
    </source>
</reference>
<feature type="transmembrane region" description="Helical" evidence="1">
    <location>
        <begin position="479"/>
        <end position="500"/>
    </location>
</feature>
<sequence length="549" mass="62446">MAWETTKGKTYVAPTVWGAIALVLFKLWAIAHLPIHASLAYHDNLRYIIRATQLLQGDVPYDGLVLARQPGYPLFILASYHLGIPLRFSQELFYLGAGVFLGFSLQRWLRAPALTLLFLTLYSLAPFSYHWNRQTLQEVIYLPLTAALLGAALNLLKDCHHRRRFLLHSLILGLLLALFWNTRPEGVWILPSLSLCYLYSAREQGCFRSRTHLTHFVAGTLLSLAPIIFITSALAWSNYLNYGLFNTYDLKTPGLTAAYSSLQRVSPERQPPQIPVPEATRREIYAISPSFRRLKPALEIAEDEGWRAASCDLGVCDDYVGGIFYWALRDAVEAQGFYQSVAETEGFYRQIAQEVNGACEQGWLNCQPRRRASFIPRISGDLIGPWLMSSLHLGRQLTHSSLVLRLDSGLEDLELRERYYRQITREPADFFQARSNPLNQAKDRLIQELSHLYQLLFPICLGLSLLGWLWSFSHPSPKLLILAVILLLCILVRLLLVAYIDVSSWPVGAGDRYLRPLLPALWLLMVIGLQAAYQEWQQRYVSASRKLSP</sequence>
<evidence type="ECO:0008006" key="4">
    <source>
        <dbReference type="Google" id="ProtNLM"/>
    </source>
</evidence>
<dbReference type="Proteomes" id="UP001056708">
    <property type="component" value="Chromosome"/>
</dbReference>
<keyword evidence="1" id="KW-1133">Transmembrane helix</keyword>
<proteinExistence type="predicted"/>
<feature type="transmembrane region" description="Helical" evidence="1">
    <location>
        <begin position="108"/>
        <end position="127"/>
    </location>
</feature>
<keyword evidence="1" id="KW-0472">Membrane</keyword>
<feature type="transmembrane region" description="Helical" evidence="1">
    <location>
        <begin position="165"/>
        <end position="180"/>
    </location>
</feature>
<feature type="transmembrane region" description="Helical" evidence="1">
    <location>
        <begin position="186"/>
        <end position="201"/>
    </location>
</feature>
<keyword evidence="1" id="KW-0812">Transmembrane</keyword>
<keyword evidence="3" id="KW-1185">Reference proteome</keyword>
<name>A0ABY5ASS8_9CYAN</name>
<evidence type="ECO:0000313" key="3">
    <source>
        <dbReference type="Proteomes" id="UP001056708"/>
    </source>
</evidence>
<feature type="transmembrane region" description="Helical" evidence="1">
    <location>
        <begin position="12"/>
        <end position="31"/>
    </location>
</feature>
<evidence type="ECO:0000256" key="1">
    <source>
        <dbReference type="SAM" id="Phobius"/>
    </source>
</evidence>
<organism evidence="2 3">
    <name type="scientific">Phormidium yuhuli AB48</name>
    <dbReference type="NCBI Taxonomy" id="2940671"/>
    <lineage>
        <taxon>Bacteria</taxon>
        <taxon>Bacillati</taxon>
        <taxon>Cyanobacteriota</taxon>
        <taxon>Cyanophyceae</taxon>
        <taxon>Oscillatoriophycideae</taxon>
        <taxon>Oscillatoriales</taxon>
        <taxon>Oscillatoriaceae</taxon>
        <taxon>Phormidium</taxon>
        <taxon>Phormidium yuhuli</taxon>
    </lineage>
</organism>
<accession>A0ABY5ASS8</accession>